<sequence length="127" mass="15376">MTREYIAYAGLKFTVEWYYDEKEKSQSLDYFEGLDKDLQRKLLALFQLMGDFGQIKNKEKFNFEGDQIYAFKPLPHRFLCFFFTGRKIVVTNAFIKKRKKLSRTEKARALNFKRDYEIRAEEGDYYE</sequence>
<name>A0ABS3AQB0_9BACT</name>
<reference evidence="1 2" key="1">
    <citation type="submission" date="2021-02" db="EMBL/GenBank/DDBJ databases">
        <title>Activity-based single-cell genomes from oceanic crustal fluid captures similar information to metagenomic and metatranscriptomic surveys with orders of magnitude less sampling.</title>
        <authorList>
            <person name="D'Angelo T.S."/>
            <person name="Orcutt B.N."/>
        </authorList>
    </citation>
    <scope>NUCLEOTIDE SEQUENCE [LARGE SCALE GENOMIC DNA]</scope>
    <source>
        <strain evidence="1">AH-315-G07</strain>
    </source>
</reference>
<dbReference type="Pfam" id="PF05973">
    <property type="entry name" value="Gp49"/>
    <property type="match status" value="1"/>
</dbReference>
<dbReference type="InterPro" id="IPR009241">
    <property type="entry name" value="HigB-like"/>
</dbReference>
<accession>A0ABS3AQB0</accession>
<evidence type="ECO:0000313" key="2">
    <source>
        <dbReference type="Proteomes" id="UP000722121"/>
    </source>
</evidence>
<evidence type="ECO:0000313" key="1">
    <source>
        <dbReference type="EMBL" id="MBN4066470.1"/>
    </source>
</evidence>
<dbReference type="EMBL" id="JAFITR010000001">
    <property type="protein sequence ID" value="MBN4066470.1"/>
    <property type="molecule type" value="Genomic_DNA"/>
</dbReference>
<comment type="caution">
    <text evidence="1">The sequence shown here is derived from an EMBL/GenBank/DDBJ whole genome shotgun (WGS) entry which is preliminary data.</text>
</comment>
<proteinExistence type="predicted"/>
<protein>
    <submittedName>
        <fullName evidence="1">Type II toxin-antitoxin system RelE/ParE family toxin</fullName>
    </submittedName>
</protein>
<gene>
    <name evidence="1" type="ORF">JYU14_00090</name>
</gene>
<keyword evidence="2" id="KW-1185">Reference proteome</keyword>
<organism evidence="1 2">
    <name type="scientific">Simkania negevensis</name>
    <dbReference type="NCBI Taxonomy" id="83561"/>
    <lineage>
        <taxon>Bacteria</taxon>
        <taxon>Pseudomonadati</taxon>
        <taxon>Chlamydiota</taxon>
        <taxon>Chlamydiia</taxon>
        <taxon>Parachlamydiales</taxon>
        <taxon>Simkaniaceae</taxon>
        <taxon>Simkania</taxon>
    </lineage>
</organism>
<dbReference type="Proteomes" id="UP000722121">
    <property type="component" value="Unassembled WGS sequence"/>
</dbReference>